<keyword evidence="2" id="KW-0732">Signal</keyword>
<evidence type="ECO:0000313" key="4">
    <source>
        <dbReference type="Proteomes" id="UP000799779"/>
    </source>
</evidence>
<dbReference type="Proteomes" id="UP000799779">
    <property type="component" value="Unassembled WGS sequence"/>
</dbReference>
<evidence type="ECO:0000256" key="1">
    <source>
        <dbReference type="SAM" id="MobiDB-lite"/>
    </source>
</evidence>
<reference evidence="3" key="1">
    <citation type="journal article" date="2020" name="Stud. Mycol.">
        <title>101 Dothideomycetes genomes: a test case for predicting lifestyles and emergence of pathogens.</title>
        <authorList>
            <person name="Haridas S."/>
            <person name="Albert R."/>
            <person name="Binder M."/>
            <person name="Bloem J."/>
            <person name="Labutti K."/>
            <person name="Salamov A."/>
            <person name="Andreopoulos B."/>
            <person name="Baker S."/>
            <person name="Barry K."/>
            <person name="Bills G."/>
            <person name="Bluhm B."/>
            <person name="Cannon C."/>
            <person name="Castanera R."/>
            <person name="Culley D."/>
            <person name="Daum C."/>
            <person name="Ezra D."/>
            <person name="Gonzalez J."/>
            <person name="Henrissat B."/>
            <person name="Kuo A."/>
            <person name="Liang C."/>
            <person name="Lipzen A."/>
            <person name="Lutzoni F."/>
            <person name="Magnuson J."/>
            <person name="Mondo S."/>
            <person name="Nolan M."/>
            <person name="Ohm R."/>
            <person name="Pangilinan J."/>
            <person name="Park H.-J."/>
            <person name="Ramirez L."/>
            <person name="Alfaro M."/>
            <person name="Sun H."/>
            <person name="Tritt A."/>
            <person name="Yoshinaga Y."/>
            <person name="Zwiers L.-H."/>
            <person name="Turgeon B."/>
            <person name="Goodwin S."/>
            <person name="Spatafora J."/>
            <person name="Crous P."/>
            <person name="Grigoriev I."/>
        </authorList>
    </citation>
    <scope>NUCLEOTIDE SEQUENCE</scope>
    <source>
        <strain evidence="3">CBS 123094</strain>
    </source>
</reference>
<feature type="chain" id="PRO_5025669779" description="F-box domain-containing protein" evidence="2">
    <location>
        <begin position="20"/>
        <end position="435"/>
    </location>
</feature>
<dbReference type="AlphaFoldDB" id="A0A6A5WTF9"/>
<gene>
    <name evidence="3" type="ORF">P154DRAFT_519449</name>
</gene>
<evidence type="ECO:0000313" key="3">
    <source>
        <dbReference type="EMBL" id="KAF2004224.1"/>
    </source>
</evidence>
<evidence type="ECO:0000256" key="2">
    <source>
        <dbReference type="SAM" id="SignalP"/>
    </source>
</evidence>
<name>A0A6A5WTF9_9PLEO</name>
<accession>A0A6A5WTF9</accession>
<protein>
    <recommendedName>
        <fullName evidence="5">F-box domain-containing protein</fullName>
    </recommendedName>
</protein>
<feature type="signal peptide" evidence="2">
    <location>
        <begin position="1"/>
        <end position="19"/>
    </location>
</feature>
<dbReference type="EMBL" id="ML977568">
    <property type="protein sequence ID" value="KAF2004224.1"/>
    <property type="molecule type" value="Genomic_DNA"/>
</dbReference>
<proteinExistence type="predicted"/>
<dbReference type="OrthoDB" id="2588098at2759"/>
<evidence type="ECO:0008006" key="5">
    <source>
        <dbReference type="Google" id="ProtNLM"/>
    </source>
</evidence>
<sequence length="435" mass="50172">MTIVMVLSSFSLLVVPSYKHLPRMDNFTHVTRNTRSKRAGLGRQPPPHNTAPTRFPNTQHSSSFKIGIIMCPPQQPQDRFPQDFSLVAPELAEVLVDPATSPAKLLSFFATESSPWLWATFTKPVDGVRPTQTYHRRPPIKPSFIEKLPNELLDLLVDALDEKRDIVALGLASSVLWPVVLHRIHQEYRRCAAPWAGKQIAFHGNYSWSTSQNLVGEGVPRDVIRELNYYRYYWPHRFQCDIFTDVRPMDQGWIDTLKDIKRQAGFSAADWIEIERDLSCHYMFPQDRVWVLRNLTTSQYVRSDQLHPNPQAVKEAKEPIISIYERLRRFVRTSQQRRTDDCPFTLAQVLLCMTRWSTRRFFPPEAGPHGLNGSWVGHRFDIVTLDRHNSEEDPAGWTDASEEAVKFVLDVRNGVLDESHMKKPAKGRYTQTTVL</sequence>
<organism evidence="3 4">
    <name type="scientific">Amniculicola lignicola CBS 123094</name>
    <dbReference type="NCBI Taxonomy" id="1392246"/>
    <lineage>
        <taxon>Eukaryota</taxon>
        <taxon>Fungi</taxon>
        <taxon>Dikarya</taxon>
        <taxon>Ascomycota</taxon>
        <taxon>Pezizomycotina</taxon>
        <taxon>Dothideomycetes</taxon>
        <taxon>Pleosporomycetidae</taxon>
        <taxon>Pleosporales</taxon>
        <taxon>Amniculicolaceae</taxon>
        <taxon>Amniculicola</taxon>
    </lineage>
</organism>
<keyword evidence="4" id="KW-1185">Reference proteome</keyword>
<feature type="region of interest" description="Disordered" evidence="1">
    <location>
        <begin position="32"/>
        <end position="57"/>
    </location>
</feature>